<dbReference type="PANTHER" id="PTHR30419">
    <property type="entry name" value="HTH-TYPE TRANSCRIPTIONAL REGULATOR YBHD"/>
    <property type="match status" value="1"/>
</dbReference>
<dbReference type="Proteomes" id="UP000055019">
    <property type="component" value="Unassembled WGS sequence"/>
</dbReference>
<dbReference type="GO" id="GO:0005829">
    <property type="term" value="C:cytosol"/>
    <property type="evidence" value="ECO:0007669"/>
    <property type="project" value="TreeGrafter"/>
</dbReference>
<dbReference type="GO" id="GO:0006355">
    <property type="term" value="P:regulation of DNA-templated transcription"/>
    <property type="evidence" value="ECO:0007669"/>
    <property type="project" value="TreeGrafter"/>
</dbReference>
<proteinExistence type="predicted"/>
<dbReference type="AlphaFoldDB" id="A0A158L6Y8"/>
<accession>A0A158L6Y8</accession>
<evidence type="ECO:0000313" key="3">
    <source>
        <dbReference type="Proteomes" id="UP000055019"/>
    </source>
</evidence>
<dbReference type="EMBL" id="FCOM02000192">
    <property type="protein sequence ID" value="SAL88839.1"/>
    <property type="molecule type" value="Genomic_DNA"/>
</dbReference>
<gene>
    <name evidence="2" type="ORF">AWB74_08760</name>
</gene>
<name>A0A158L6Y8_9BURK</name>
<reference evidence="2" key="1">
    <citation type="submission" date="2016-01" db="EMBL/GenBank/DDBJ databases">
        <authorList>
            <person name="Peeters C."/>
        </authorList>
    </citation>
    <scope>NUCLEOTIDE SEQUENCE [LARGE SCALE GENOMIC DNA]</scope>
    <source>
        <strain evidence="2">LMG 29317</strain>
    </source>
</reference>
<organism evidence="2 3">
    <name type="scientific">Caballeronia arvi</name>
    <dbReference type="NCBI Taxonomy" id="1777135"/>
    <lineage>
        <taxon>Bacteria</taxon>
        <taxon>Pseudomonadati</taxon>
        <taxon>Pseudomonadota</taxon>
        <taxon>Betaproteobacteria</taxon>
        <taxon>Burkholderiales</taxon>
        <taxon>Burkholderiaceae</taxon>
        <taxon>Caballeronia</taxon>
    </lineage>
</organism>
<keyword evidence="3" id="KW-1185">Reference proteome</keyword>
<evidence type="ECO:0000313" key="2">
    <source>
        <dbReference type="EMBL" id="SAL88839.1"/>
    </source>
</evidence>
<dbReference type="InterPro" id="IPR050950">
    <property type="entry name" value="HTH-type_LysR_regulators"/>
</dbReference>
<protein>
    <submittedName>
        <fullName evidence="2">LysR family transcriptional regulator</fullName>
    </submittedName>
</protein>
<dbReference type="SUPFAM" id="SSF53850">
    <property type="entry name" value="Periplasmic binding protein-like II"/>
    <property type="match status" value="1"/>
</dbReference>
<dbReference type="Gene3D" id="3.40.190.10">
    <property type="entry name" value="Periplasmic binding protein-like II"/>
    <property type="match status" value="1"/>
</dbReference>
<feature type="domain" description="LysR substrate-binding" evidence="1">
    <location>
        <begin position="5"/>
        <end position="119"/>
    </location>
</feature>
<comment type="caution">
    <text evidence="2">The sequence shown here is derived from an EMBL/GenBank/DDBJ whole genome shotgun (WGS) entry which is preliminary data.</text>
</comment>
<dbReference type="Pfam" id="PF03466">
    <property type="entry name" value="LysR_substrate"/>
    <property type="match status" value="1"/>
</dbReference>
<evidence type="ECO:0000259" key="1">
    <source>
        <dbReference type="Pfam" id="PF03466"/>
    </source>
</evidence>
<dbReference type="InterPro" id="IPR005119">
    <property type="entry name" value="LysR_subst-bd"/>
</dbReference>
<sequence>MFDAPRLRLPDLARAGWLLPGSHVYARKRLEARFAEAGLPPPSVVIETNTTIGALSSVLLNSDLLSITGDITLRQLAGRLRALPVSDAQWPRTIGVSTRRGGYLSPLTKRFVELLREAAPV</sequence>